<dbReference type="NCBIfam" id="NF004785">
    <property type="entry name" value="PRK06132.1-2"/>
    <property type="match status" value="1"/>
</dbReference>
<evidence type="ECO:0000256" key="9">
    <source>
        <dbReference type="SAM" id="SignalP"/>
    </source>
</evidence>
<feature type="active site" description="Nucleophile" evidence="7">
    <location>
        <position position="144"/>
    </location>
</feature>
<dbReference type="PANTHER" id="PTHR30582">
    <property type="entry name" value="L,D-TRANSPEPTIDASE"/>
    <property type="match status" value="1"/>
</dbReference>
<keyword evidence="6 7" id="KW-0961">Cell wall biogenesis/degradation</keyword>
<dbReference type="AlphaFoldDB" id="A0AAW9R4D9"/>
<dbReference type="CDD" id="cd16913">
    <property type="entry name" value="YkuD_like"/>
    <property type="match status" value="1"/>
</dbReference>
<feature type="active site" description="Proton donor/acceptor" evidence="7">
    <location>
        <position position="131"/>
    </location>
</feature>
<dbReference type="GO" id="GO:0071972">
    <property type="term" value="F:peptidoglycan L,D-transpeptidase activity"/>
    <property type="evidence" value="ECO:0007669"/>
    <property type="project" value="TreeGrafter"/>
</dbReference>
<keyword evidence="9" id="KW-0732">Signal</keyword>
<comment type="caution">
    <text evidence="11">The sequence shown here is derived from an EMBL/GenBank/DDBJ whole genome shotgun (WGS) entry which is preliminary data.</text>
</comment>
<dbReference type="GO" id="GO:0016740">
    <property type="term" value="F:transferase activity"/>
    <property type="evidence" value="ECO:0007669"/>
    <property type="project" value="UniProtKB-KW"/>
</dbReference>
<evidence type="ECO:0000256" key="1">
    <source>
        <dbReference type="ARBA" id="ARBA00004752"/>
    </source>
</evidence>
<comment type="pathway">
    <text evidence="1 7">Cell wall biogenesis; peptidoglycan biosynthesis.</text>
</comment>
<dbReference type="Gene3D" id="2.40.440.10">
    <property type="entry name" value="L,D-transpeptidase catalytic domain-like"/>
    <property type="match status" value="1"/>
</dbReference>
<dbReference type="InterPro" id="IPR016915">
    <property type="entry name" value="UCP029342"/>
</dbReference>
<protein>
    <submittedName>
        <fullName evidence="11">L,D-transpeptidase</fullName>
    </submittedName>
</protein>
<comment type="similarity">
    <text evidence="2">Belongs to the YkuD family.</text>
</comment>
<dbReference type="GO" id="GO:0071555">
    <property type="term" value="P:cell wall organization"/>
    <property type="evidence" value="ECO:0007669"/>
    <property type="project" value="UniProtKB-UniRule"/>
</dbReference>
<dbReference type="SUPFAM" id="SSF141523">
    <property type="entry name" value="L,D-transpeptidase catalytic domain-like"/>
    <property type="match status" value="1"/>
</dbReference>
<feature type="signal peptide" evidence="9">
    <location>
        <begin position="1"/>
        <end position="30"/>
    </location>
</feature>
<evidence type="ECO:0000256" key="6">
    <source>
        <dbReference type="ARBA" id="ARBA00023316"/>
    </source>
</evidence>
<organism evidence="11 12">
    <name type="scientific">Denitratimonas tolerans</name>
    <dbReference type="NCBI Taxonomy" id="1338420"/>
    <lineage>
        <taxon>Bacteria</taxon>
        <taxon>Pseudomonadati</taxon>
        <taxon>Pseudomonadota</taxon>
        <taxon>Gammaproteobacteria</taxon>
        <taxon>Lysobacterales</taxon>
        <taxon>Lysobacteraceae</taxon>
        <taxon>Denitratimonas</taxon>
    </lineage>
</organism>
<gene>
    <name evidence="11" type="ORF">WB794_07885</name>
</gene>
<dbReference type="InterPro" id="IPR050979">
    <property type="entry name" value="LD-transpeptidase"/>
</dbReference>
<feature type="region of interest" description="Disordered" evidence="8">
    <location>
        <begin position="336"/>
        <end position="356"/>
    </location>
</feature>
<dbReference type="Pfam" id="PF03734">
    <property type="entry name" value="YkuD"/>
    <property type="match status" value="1"/>
</dbReference>
<keyword evidence="4 7" id="KW-0133">Cell shape</keyword>
<evidence type="ECO:0000313" key="12">
    <source>
        <dbReference type="Proteomes" id="UP001364472"/>
    </source>
</evidence>
<feature type="chain" id="PRO_5043824513" evidence="9">
    <location>
        <begin position="31"/>
        <end position="356"/>
    </location>
</feature>
<reference evidence="11 12" key="1">
    <citation type="journal article" date="2016" name="Antonie Van Leeuwenhoek">
        <title>Denitratimonas tolerans gen. nov., sp. nov., a denitrifying bacterium isolated from a bioreactor for tannery wastewater treatment.</title>
        <authorList>
            <person name="Han S.I."/>
            <person name="Kim J.O."/>
            <person name="Lee Y.R."/>
            <person name="Ekpeghere K.I."/>
            <person name="Koh S.C."/>
            <person name="Whang K.S."/>
        </authorList>
    </citation>
    <scope>NUCLEOTIDE SEQUENCE [LARGE SCALE GENOMIC DNA]</scope>
    <source>
        <strain evidence="11 12">KACC 17565</strain>
    </source>
</reference>
<dbReference type="PROSITE" id="PS52029">
    <property type="entry name" value="LD_TPASE"/>
    <property type="match status" value="1"/>
</dbReference>
<evidence type="ECO:0000256" key="7">
    <source>
        <dbReference type="PROSITE-ProRule" id="PRU01373"/>
    </source>
</evidence>
<dbReference type="GO" id="GO:0005576">
    <property type="term" value="C:extracellular region"/>
    <property type="evidence" value="ECO:0007669"/>
    <property type="project" value="TreeGrafter"/>
</dbReference>
<dbReference type="PANTHER" id="PTHR30582:SF2">
    <property type="entry name" value="L,D-TRANSPEPTIDASE YCIB-RELATED"/>
    <property type="match status" value="1"/>
</dbReference>
<evidence type="ECO:0000256" key="5">
    <source>
        <dbReference type="ARBA" id="ARBA00022984"/>
    </source>
</evidence>
<proteinExistence type="inferred from homology"/>
<feature type="domain" description="L,D-TPase catalytic" evidence="10">
    <location>
        <begin position="59"/>
        <end position="168"/>
    </location>
</feature>
<evidence type="ECO:0000256" key="2">
    <source>
        <dbReference type="ARBA" id="ARBA00005992"/>
    </source>
</evidence>
<dbReference type="GO" id="GO:0018104">
    <property type="term" value="P:peptidoglycan-protein cross-linking"/>
    <property type="evidence" value="ECO:0007669"/>
    <property type="project" value="TreeGrafter"/>
</dbReference>
<dbReference type="RefSeq" id="WP_337335307.1">
    <property type="nucleotide sequence ID" value="NZ_JBBDHC010000009.1"/>
</dbReference>
<evidence type="ECO:0000256" key="3">
    <source>
        <dbReference type="ARBA" id="ARBA00022679"/>
    </source>
</evidence>
<dbReference type="GO" id="GO:0008360">
    <property type="term" value="P:regulation of cell shape"/>
    <property type="evidence" value="ECO:0007669"/>
    <property type="project" value="UniProtKB-UniRule"/>
</dbReference>
<dbReference type="Proteomes" id="UP001364472">
    <property type="component" value="Unassembled WGS sequence"/>
</dbReference>
<evidence type="ECO:0000313" key="11">
    <source>
        <dbReference type="EMBL" id="MEJ1249590.1"/>
    </source>
</evidence>
<dbReference type="EMBL" id="JBBDHC010000009">
    <property type="protein sequence ID" value="MEJ1249590.1"/>
    <property type="molecule type" value="Genomic_DNA"/>
</dbReference>
<name>A0AAW9R4D9_9GAMM</name>
<keyword evidence="12" id="KW-1185">Reference proteome</keyword>
<sequence length="356" mass="37365">MSTRTFLRRWRLPELLAAIATVAVASLAFAQSDTGVGRGDGLQPGEFLWHPEVAPAGPVVLVVSLDEQRAYVYRNGIAIGVSTISSGKAGKETPPGVFTILQKKREHYSNLYDNAPMPYMQRLTWDGIALHGGRLPGYPASQGCVRLPQEFAAKLFTVTRTGDTVVVAEGKSSAASLVHPAVLAPIAGTGEPAPATLRVGDAPTWDESLSPEGPVSVLVSLADRRIFVLRNGVAIGEAPLQVEPGFGIGGTVLMVMGSETGRAPGPRDPVHDRHRWSAYPIHGLDAGALAMLQLQLQGQPLRADADFARQVRGVLAPGATVLLTDLPAVRAPLAGSPLEPLLESGPEASAPVADGD</sequence>
<dbReference type="InterPro" id="IPR005490">
    <property type="entry name" value="LD_TPept_cat_dom"/>
</dbReference>
<dbReference type="PIRSF" id="PIRSF029342">
    <property type="entry name" value="UCP029342_ErfK/YbiS/YcfS/YnhG"/>
    <property type="match status" value="1"/>
</dbReference>
<evidence type="ECO:0000256" key="4">
    <source>
        <dbReference type="ARBA" id="ARBA00022960"/>
    </source>
</evidence>
<dbReference type="InterPro" id="IPR038063">
    <property type="entry name" value="Transpep_catalytic_dom"/>
</dbReference>
<accession>A0AAW9R4D9</accession>
<evidence type="ECO:0000259" key="10">
    <source>
        <dbReference type="PROSITE" id="PS52029"/>
    </source>
</evidence>
<keyword evidence="3" id="KW-0808">Transferase</keyword>
<evidence type="ECO:0000256" key="8">
    <source>
        <dbReference type="SAM" id="MobiDB-lite"/>
    </source>
</evidence>
<keyword evidence="5 7" id="KW-0573">Peptidoglycan synthesis</keyword>